<evidence type="ECO:0000313" key="2">
    <source>
        <dbReference type="Proteomes" id="UP000054845"/>
    </source>
</evidence>
<name>A0A0P1BNI6_9BASI</name>
<dbReference type="Proteomes" id="UP000054845">
    <property type="component" value="Unassembled WGS sequence"/>
</dbReference>
<accession>A0A0P1BNI6</accession>
<reference evidence="1 2" key="1">
    <citation type="submission" date="2014-09" db="EMBL/GenBank/DDBJ databases">
        <authorList>
            <person name="Magalhaes I.L.F."/>
            <person name="Oliveira U."/>
            <person name="Santos F.R."/>
            <person name="Vidigal T.H.D.A."/>
            <person name="Brescovit A.D."/>
            <person name="Santos A.J."/>
        </authorList>
    </citation>
    <scope>NUCLEOTIDE SEQUENCE [LARGE SCALE GENOMIC DNA]</scope>
</reference>
<dbReference type="EMBL" id="CCYA01000265">
    <property type="protein sequence ID" value="CEH17576.1"/>
    <property type="molecule type" value="Genomic_DNA"/>
</dbReference>
<sequence length="85" mass="9172">MHSGEISSRLNVEEQEGSNEAEMLANMTASFWPAAILGPFSGVDALLYPRDCSPSYRGQISRGAGRQFAGRESYAIVVSESLETS</sequence>
<proteinExistence type="predicted"/>
<keyword evidence="2" id="KW-1185">Reference proteome</keyword>
<organism evidence="1 2">
    <name type="scientific">Ceraceosorus bombacis</name>
    <dbReference type="NCBI Taxonomy" id="401625"/>
    <lineage>
        <taxon>Eukaryota</taxon>
        <taxon>Fungi</taxon>
        <taxon>Dikarya</taxon>
        <taxon>Basidiomycota</taxon>
        <taxon>Ustilaginomycotina</taxon>
        <taxon>Exobasidiomycetes</taxon>
        <taxon>Ceraceosorales</taxon>
        <taxon>Ceraceosoraceae</taxon>
        <taxon>Ceraceosorus</taxon>
    </lineage>
</organism>
<protein>
    <submittedName>
        <fullName evidence="1">Uncharacterized protein</fullName>
    </submittedName>
</protein>
<dbReference type="AlphaFoldDB" id="A0A0P1BNI6"/>
<evidence type="ECO:0000313" key="1">
    <source>
        <dbReference type="EMBL" id="CEH17576.1"/>
    </source>
</evidence>